<organism evidence="4 5">
    <name type="scientific">Paspalum notatum var. saurae</name>
    <dbReference type="NCBI Taxonomy" id="547442"/>
    <lineage>
        <taxon>Eukaryota</taxon>
        <taxon>Viridiplantae</taxon>
        <taxon>Streptophyta</taxon>
        <taxon>Embryophyta</taxon>
        <taxon>Tracheophyta</taxon>
        <taxon>Spermatophyta</taxon>
        <taxon>Magnoliopsida</taxon>
        <taxon>Liliopsida</taxon>
        <taxon>Poales</taxon>
        <taxon>Poaceae</taxon>
        <taxon>PACMAD clade</taxon>
        <taxon>Panicoideae</taxon>
        <taxon>Andropogonodae</taxon>
        <taxon>Paspaleae</taxon>
        <taxon>Paspalinae</taxon>
        <taxon>Paspalum</taxon>
    </lineage>
</organism>
<keyword evidence="5" id="KW-1185">Reference proteome</keyword>
<accession>A0AAQ3PNA2</accession>
<dbReference type="Proteomes" id="UP001341281">
    <property type="component" value="Chromosome 01"/>
</dbReference>
<gene>
    <name evidence="4" type="ORF">U9M48_002100</name>
</gene>
<feature type="region of interest" description="Disordered" evidence="1">
    <location>
        <begin position="63"/>
        <end position="102"/>
    </location>
</feature>
<evidence type="ECO:0000256" key="1">
    <source>
        <dbReference type="SAM" id="MobiDB-lite"/>
    </source>
</evidence>
<name>A0AAQ3PNA2_PASNO</name>
<keyword evidence="2" id="KW-1133">Transmembrane helix</keyword>
<keyword evidence="2" id="KW-0812">Transmembrane</keyword>
<dbReference type="EMBL" id="CP144745">
    <property type="protein sequence ID" value="WVZ50893.1"/>
    <property type="molecule type" value="Genomic_DNA"/>
</dbReference>
<keyword evidence="2" id="KW-0472">Membrane</keyword>
<feature type="transmembrane region" description="Helical" evidence="2">
    <location>
        <begin position="131"/>
        <end position="151"/>
    </location>
</feature>
<evidence type="ECO:0000256" key="2">
    <source>
        <dbReference type="SAM" id="Phobius"/>
    </source>
</evidence>
<evidence type="ECO:0000313" key="5">
    <source>
        <dbReference type="Proteomes" id="UP001341281"/>
    </source>
</evidence>
<feature type="chain" id="PRO_5042811453" evidence="3">
    <location>
        <begin position="29"/>
        <end position="166"/>
    </location>
</feature>
<dbReference type="PROSITE" id="PS51257">
    <property type="entry name" value="PROKAR_LIPOPROTEIN"/>
    <property type="match status" value="1"/>
</dbReference>
<evidence type="ECO:0000313" key="4">
    <source>
        <dbReference type="EMBL" id="WVZ50893.1"/>
    </source>
</evidence>
<proteinExistence type="predicted"/>
<protein>
    <submittedName>
        <fullName evidence="4">Uncharacterized protein</fullName>
    </submittedName>
</protein>
<reference evidence="4 5" key="1">
    <citation type="submission" date="2024-02" db="EMBL/GenBank/DDBJ databases">
        <title>High-quality chromosome-scale genome assembly of Pensacola bahiagrass (Paspalum notatum Flugge var. saurae).</title>
        <authorList>
            <person name="Vega J.M."/>
            <person name="Podio M."/>
            <person name="Orjuela J."/>
            <person name="Siena L.A."/>
            <person name="Pessino S.C."/>
            <person name="Combes M.C."/>
            <person name="Mariac C."/>
            <person name="Albertini E."/>
            <person name="Pupilli F."/>
            <person name="Ortiz J.P.A."/>
            <person name="Leblanc O."/>
        </authorList>
    </citation>
    <scope>NUCLEOTIDE SEQUENCE [LARGE SCALE GENOMIC DNA]</scope>
    <source>
        <strain evidence="4">R1</strain>
        <tissue evidence="4">Leaf</tissue>
    </source>
</reference>
<keyword evidence="3" id="KW-0732">Signal</keyword>
<evidence type="ECO:0000256" key="3">
    <source>
        <dbReference type="SAM" id="SignalP"/>
    </source>
</evidence>
<feature type="signal peptide" evidence="3">
    <location>
        <begin position="1"/>
        <end position="28"/>
    </location>
</feature>
<dbReference type="AlphaFoldDB" id="A0AAQ3PNA2"/>
<sequence length="166" mass="18028">MPRRRSRLPAVLQLAVAFWLAATSGCLCRAVPAPSTTGLFPPRYQRSPIHPYCSYVPRPFCHQPPPPPSPPPPQVPPPLSPPPPSCTPPQVPPPPPLLPPPPPALRRLRDIISLRTASVRSVVGRHQSARGISAVAAMAVLLNFHMLLFVAHRSVEVPHKTSTTTY</sequence>